<dbReference type="Proteomes" id="UP001139293">
    <property type="component" value="Unassembled WGS sequence"/>
</dbReference>
<dbReference type="Pfam" id="PF02627">
    <property type="entry name" value="CMD"/>
    <property type="match status" value="1"/>
</dbReference>
<dbReference type="InterPro" id="IPR029032">
    <property type="entry name" value="AhpD-like"/>
</dbReference>
<protein>
    <submittedName>
        <fullName evidence="2">Carboxymuconolactone decarboxylase family protein</fullName>
    </submittedName>
</protein>
<feature type="domain" description="Carboxymuconolactone decarboxylase-like" evidence="1">
    <location>
        <begin position="30"/>
        <end position="109"/>
    </location>
</feature>
<reference evidence="2" key="1">
    <citation type="submission" date="2022-01" db="EMBL/GenBank/DDBJ databases">
        <title>Whole genome-based taxonomy of the Shewanellaceae.</title>
        <authorList>
            <person name="Martin-Rodriguez A.J."/>
        </authorList>
    </citation>
    <scope>NUCLEOTIDE SEQUENCE</scope>
    <source>
        <strain evidence="2">KCTC 23973</strain>
    </source>
</reference>
<dbReference type="InterPro" id="IPR003779">
    <property type="entry name" value="CMD-like"/>
</dbReference>
<dbReference type="Gene3D" id="1.20.1290.10">
    <property type="entry name" value="AhpD-like"/>
    <property type="match status" value="1"/>
</dbReference>
<dbReference type="GO" id="GO:0051920">
    <property type="term" value="F:peroxiredoxin activity"/>
    <property type="evidence" value="ECO:0007669"/>
    <property type="project" value="InterPro"/>
</dbReference>
<sequence>MTSKYENAVLDDQALIDGLKSINSAWGDMTVRVAGEAWGLPLIDQKTKALICIAIDQMALNVTGEGNPFGAHVDMALKQGVTYAELEELIVFASAYTGFNKGATTMGALNKIRHQRGDI</sequence>
<keyword evidence="3" id="KW-1185">Reference proteome</keyword>
<evidence type="ECO:0000313" key="2">
    <source>
        <dbReference type="EMBL" id="MCL1138571.1"/>
    </source>
</evidence>
<gene>
    <name evidence="2" type="ORF">L2740_08450</name>
</gene>
<dbReference type="EMBL" id="JAKILB010000004">
    <property type="protein sequence ID" value="MCL1138571.1"/>
    <property type="molecule type" value="Genomic_DNA"/>
</dbReference>
<proteinExistence type="predicted"/>
<dbReference type="RefSeq" id="WP_248949613.1">
    <property type="nucleotide sequence ID" value="NZ_JAKILB010000004.1"/>
</dbReference>
<evidence type="ECO:0000313" key="3">
    <source>
        <dbReference type="Proteomes" id="UP001139293"/>
    </source>
</evidence>
<dbReference type="SUPFAM" id="SSF69118">
    <property type="entry name" value="AhpD-like"/>
    <property type="match status" value="1"/>
</dbReference>
<dbReference type="PANTHER" id="PTHR33570:SF2">
    <property type="entry name" value="CARBOXYMUCONOLACTONE DECARBOXYLASE-LIKE DOMAIN-CONTAINING PROTEIN"/>
    <property type="match status" value="1"/>
</dbReference>
<dbReference type="PANTHER" id="PTHR33570">
    <property type="entry name" value="4-CARBOXYMUCONOLACTONE DECARBOXYLASE FAMILY PROTEIN"/>
    <property type="match status" value="1"/>
</dbReference>
<evidence type="ECO:0000259" key="1">
    <source>
        <dbReference type="Pfam" id="PF02627"/>
    </source>
</evidence>
<dbReference type="AlphaFoldDB" id="A0A9X2CG53"/>
<name>A0A9X2CG53_9GAMM</name>
<accession>A0A9X2CG53</accession>
<organism evidence="2 3">
    <name type="scientific">Shewanella pneumatophori</name>
    <dbReference type="NCBI Taxonomy" id="314092"/>
    <lineage>
        <taxon>Bacteria</taxon>
        <taxon>Pseudomonadati</taxon>
        <taxon>Pseudomonadota</taxon>
        <taxon>Gammaproteobacteria</taxon>
        <taxon>Alteromonadales</taxon>
        <taxon>Shewanellaceae</taxon>
        <taxon>Shewanella</taxon>
    </lineage>
</organism>
<dbReference type="InterPro" id="IPR052512">
    <property type="entry name" value="4CMD/NDH-1_regulator"/>
</dbReference>
<comment type="caution">
    <text evidence="2">The sequence shown here is derived from an EMBL/GenBank/DDBJ whole genome shotgun (WGS) entry which is preliminary data.</text>
</comment>